<dbReference type="Pfam" id="PF19583">
    <property type="entry name" value="ODP"/>
    <property type="match status" value="1"/>
</dbReference>
<evidence type="ECO:0000256" key="2">
    <source>
        <dbReference type="ARBA" id="ARBA00007121"/>
    </source>
</evidence>
<dbReference type="STRING" id="1313304.CALK_1379"/>
<dbReference type="eggNOG" id="COG0426">
    <property type="taxonomic scope" value="Bacteria"/>
</dbReference>
<dbReference type="InterPro" id="IPR029039">
    <property type="entry name" value="Flavoprotein-like_sf"/>
</dbReference>
<dbReference type="AlphaFoldDB" id="U7D9F0"/>
<dbReference type="SUPFAM" id="SSF52218">
    <property type="entry name" value="Flavoproteins"/>
    <property type="match status" value="1"/>
</dbReference>
<dbReference type="Gene3D" id="3.40.50.360">
    <property type="match status" value="1"/>
</dbReference>
<dbReference type="GO" id="GO:0046872">
    <property type="term" value="F:metal ion binding"/>
    <property type="evidence" value="ECO:0007669"/>
    <property type="project" value="InterPro"/>
</dbReference>
<dbReference type="InterPro" id="IPR001279">
    <property type="entry name" value="Metallo-B-lactamas"/>
</dbReference>
<protein>
    <submittedName>
        <fullName evidence="4">Metallo-beta-lactamase/flavodoxin domain-containing protein</fullName>
    </submittedName>
</protein>
<gene>
    <name evidence="4" type="ORF">CALK_1379</name>
</gene>
<reference evidence="4 5" key="1">
    <citation type="journal article" date="2013" name="Environ. Microbiol.">
        <title>Genome analysis of Chitinivibrio alkaliphilus gen. nov., sp. nov., a novel extremely haloalkaliphilic anaerobic chitinolytic bacterium from the candidate phylum Termite Group 3.</title>
        <authorList>
            <person name="Sorokin D.Y."/>
            <person name="Gumerov V.M."/>
            <person name="Rakitin A.L."/>
            <person name="Beletsky A.V."/>
            <person name="Damste J.S."/>
            <person name="Muyzer G."/>
            <person name="Mardanov A.V."/>
            <person name="Ravin N.V."/>
        </authorList>
    </citation>
    <scope>NUCLEOTIDE SEQUENCE [LARGE SCALE GENOMIC DNA]</scope>
    <source>
        <strain evidence="4 5">ACht1</strain>
    </source>
</reference>
<dbReference type="Pfam" id="PF00258">
    <property type="entry name" value="Flavodoxin_1"/>
    <property type="match status" value="1"/>
</dbReference>
<dbReference type="PATRIC" id="fig|1313304.3.peg.1313"/>
<dbReference type="PROSITE" id="PS50902">
    <property type="entry name" value="FLAVODOXIN_LIKE"/>
    <property type="match status" value="1"/>
</dbReference>
<dbReference type="InterPro" id="IPR016440">
    <property type="entry name" value="Rubredoxin-O_OxRdtase"/>
</dbReference>
<dbReference type="PANTHER" id="PTHR43717">
    <property type="entry name" value="ANAEROBIC NITRIC OXIDE REDUCTASE FLAVORUBREDOXIN"/>
    <property type="match status" value="1"/>
</dbReference>
<evidence type="ECO:0000256" key="1">
    <source>
        <dbReference type="ARBA" id="ARBA00001917"/>
    </source>
</evidence>
<dbReference type="RefSeq" id="WP_022636840.1">
    <property type="nucleotide sequence ID" value="NZ_ASJR01000010.1"/>
</dbReference>
<dbReference type="PANTHER" id="PTHR43717:SF1">
    <property type="entry name" value="ANAEROBIC NITRIC OXIDE REDUCTASE FLAVORUBREDOXIN"/>
    <property type="match status" value="1"/>
</dbReference>
<evidence type="ECO:0000259" key="3">
    <source>
        <dbReference type="PROSITE" id="PS50902"/>
    </source>
</evidence>
<dbReference type="Gene3D" id="3.60.15.10">
    <property type="entry name" value="Ribonuclease Z/Hydroxyacylglutathione hydrolase-like"/>
    <property type="match status" value="1"/>
</dbReference>
<dbReference type="SUPFAM" id="SSF56281">
    <property type="entry name" value="Metallo-hydrolase/oxidoreductase"/>
    <property type="match status" value="1"/>
</dbReference>
<dbReference type="InterPro" id="IPR045761">
    <property type="entry name" value="ODP_dom"/>
</dbReference>
<name>U7D9F0_9BACT</name>
<comment type="cofactor">
    <cofactor evidence="1">
        <name>FMN</name>
        <dbReference type="ChEBI" id="CHEBI:58210"/>
    </cofactor>
</comment>
<sequence>MFRANEVCENVYWVGVIDWNLRNFHGYLTQRGSTYNSYLILDEKITLIDNVKATLQDEFLERIASIIDPSKIDIVVQNHVEMDHSGSLPKLMEYCPNATIYAPKKGVAGLREHYQGTYSYVEVKEGDHLCIGSRNIHFIPTPMVHWPDNMVSYIPEDKILFSNDSLGQHIATAERFDDEVPSDIVMEEAAKYYANIVMPYSRQVKKELAAVEKLDISVVCPSHGVIWRSHISDIISNYHSWANNCTSQKALVVYDTMWGSTERMAQNIVQGFEELGIPAELCSVQHTHRSDIITKVLDAEYICVGSPTLNNNMLPTMAAFLTYLKGLSPKKRTAFAFGSYGWGGQSVSLVEEELKKCGFTLLESISTKYVPDDEDLREQREHLVTQMKQVLPQEEK</sequence>
<dbReference type="EMBL" id="ASJR01000010">
    <property type="protein sequence ID" value="ERP31717.1"/>
    <property type="molecule type" value="Genomic_DNA"/>
</dbReference>
<dbReference type="GO" id="GO:0009055">
    <property type="term" value="F:electron transfer activity"/>
    <property type="evidence" value="ECO:0007669"/>
    <property type="project" value="InterPro"/>
</dbReference>
<dbReference type="GO" id="GO:0016491">
    <property type="term" value="F:oxidoreductase activity"/>
    <property type="evidence" value="ECO:0007669"/>
    <property type="project" value="InterPro"/>
</dbReference>
<dbReference type="InterPro" id="IPR008254">
    <property type="entry name" value="Flavodoxin/NO_synth"/>
</dbReference>
<comment type="caution">
    <text evidence="4">The sequence shown here is derived from an EMBL/GenBank/DDBJ whole genome shotgun (WGS) entry which is preliminary data.</text>
</comment>
<evidence type="ECO:0000313" key="5">
    <source>
        <dbReference type="Proteomes" id="UP000017148"/>
    </source>
</evidence>
<dbReference type="GO" id="GO:0010181">
    <property type="term" value="F:FMN binding"/>
    <property type="evidence" value="ECO:0007669"/>
    <property type="project" value="InterPro"/>
</dbReference>
<dbReference type="InterPro" id="IPR001226">
    <property type="entry name" value="Flavodoxin_CS"/>
</dbReference>
<feature type="domain" description="Flavodoxin-like" evidence="3">
    <location>
        <begin position="250"/>
        <end position="391"/>
    </location>
</feature>
<dbReference type="InterPro" id="IPR036866">
    <property type="entry name" value="RibonucZ/Hydroxyglut_hydro"/>
</dbReference>
<organism evidence="4 5">
    <name type="scientific">Chitinivibrio alkaliphilus ACht1</name>
    <dbReference type="NCBI Taxonomy" id="1313304"/>
    <lineage>
        <taxon>Bacteria</taxon>
        <taxon>Pseudomonadati</taxon>
        <taxon>Fibrobacterota</taxon>
        <taxon>Chitinivibrionia</taxon>
        <taxon>Chitinivibrionales</taxon>
        <taxon>Chitinivibrionaceae</taxon>
        <taxon>Chitinivibrio</taxon>
    </lineage>
</organism>
<dbReference type="CDD" id="cd07709">
    <property type="entry name" value="flavodiiron_proteins_MBL-fold"/>
    <property type="match status" value="1"/>
</dbReference>
<dbReference type="PIRSF" id="PIRSF005243">
    <property type="entry name" value="ROO"/>
    <property type="match status" value="1"/>
</dbReference>
<accession>U7D9F0</accession>
<dbReference type="Proteomes" id="UP000017148">
    <property type="component" value="Unassembled WGS sequence"/>
</dbReference>
<keyword evidence="5" id="KW-1185">Reference proteome</keyword>
<dbReference type="SMART" id="SM00849">
    <property type="entry name" value="Lactamase_B"/>
    <property type="match status" value="1"/>
</dbReference>
<proteinExistence type="inferred from homology"/>
<dbReference type="PROSITE" id="PS00201">
    <property type="entry name" value="FLAVODOXIN"/>
    <property type="match status" value="1"/>
</dbReference>
<comment type="similarity">
    <text evidence="2">In the N-terminal section; belongs to the zinc metallo-hydrolase group 3 family.</text>
</comment>
<evidence type="ECO:0000313" key="4">
    <source>
        <dbReference type="EMBL" id="ERP31717.1"/>
    </source>
</evidence>